<keyword evidence="1 5" id="KW-0489">Methyltransferase</keyword>
<evidence type="ECO:0000256" key="1">
    <source>
        <dbReference type="ARBA" id="ARBA00022603"/>
    </source>
</evidence>
<dbReference type="InterPro" id="IPR040758">
    <property type="entry name" value="PrmC_N"/>
</dbReference>
<evidence type="ECO:0000256" key="5">
    <source>
        <dbReference type="HAMAP-Rule" id="MF_02126"/>
    </source>
</evidence>
<dbReference type="PANTHER" id="PTHR18895:SF74">
    <property type="entry name" value="MTRF1L RELEASE FACTOR GLUTAMINE METHYLTRANSFERASE"/>
    <property type="match status" value="1"/>
</dbReference>
<dbReference type="InterPro" id="IPR002052">
    <property type="entry name" value="DNA_methylase_N6_adenine_CS"/>
</dbReference>
<feature type="binding site" evidence="5">
    <location>
        <position position="184"/>
    </location>
    <ligand>
        <name>S-adenosyl-L-methionine</name>
        <dbReference type="ChEBI" id="CHEBI:59789"/>
    </ligand>
</feature>
<dbReference type="Gene3D" id="3.40.50.150">
    <property type="entry name" value="Vaccinia Virus protein VP39"/>
    <property type="match status" value="1"/>
</dbReference>
<accession>A0AAC8ZPF7</accession>
<dbReference type="CDD" id="cd02440">
    <property type="entry name" value="AdoMet_MTases"/>
    <property type="match status" value="1"/>
</dbReference>
<dbReference type="InterPro" id="IPR050320">
    <property type="entry name" value="N5-glutamine_MTase"/>
</dbReference>
<protein>
    <recommendedName>
        <fullName evidence="5">Release factor glutamine methyltransferase</fullName>
        <shortName evidence="5">RF MTase</shortName>
        <ecNumber evidence="5">2.1.1.297</ecNumber>
    </recommendedName>
    <alternativeName>
        <fullName evidence="5">N5-glutamine methyltransferase PrmC</fullName>
    </alternativeName>
    <alternativeName>
        <fullName evidence="5">Protein-(glutamine-N5) MTase PrmC</fullName>
    </alternativeName>
    <alternativeName>
        <fullName evidence="5">Protein-glutamine N-methyltransferase PrmC</fullName>
    </alternativeName>
</protein>
<evidence type="ECO:0000256" key="3">
    <source>
        <dbReference type="ARBA" id="ARBA00022691"/>
    </source>
</evidence>
<dbReference type="Pfam" id="PF17827">
    <property type="entry name" value="PrmC_N"/>
    <property type="match status" value="1"/>
</dbReference>
<dbReference type="HAMAP" id="MF_02126">
    <property type="entry name" value="RF_methyltr_PrmC"/>
    <property type="match status" value="1"/>
</dbReference>
<dbReference type="GO" id="GO:0032259">
    <property type="term" value="P:methylation"/>
    <property type="evidence" value="ECO:0007669"/>
    <property type="project" value="UniProtKB-KW"/>
</dbReference>
<keyword evidence="3 5" id="KW-0949">S-adenosyl-L-methionine</keyword>
<evidence type="ECO:0000313" key="8">
    <source>
        <dbReference type="EMBL" id="ALB23508.1"/>
    </source>
</evidence>
<sequence length="293" mass="33044">MPDLVIIQMALDEAILRLEKSVDLDNIDERFEAELLLGFVLAKNRAFLRAFAEKALSSEQYQRFITYIQRRCYGEPIAYILGEREFWSLSLKVTPATLIPRPETEILVDYVLNSSYLSKKSFKEHPLRIADLGTGSGAIACALAYSRSHWQLDAVDFSREALMVAKENARHLGLTNINFYYGSWCEPLQGFYDVIVANPPYIEDQDQHLVRGDVRFEPCSALVSGQQGLDDIQLIISQAPAFLKSQGLLALEHGYQQGAAVRDLFKQADFVKVQTLQDFSGQDRVTLAYYSGG</sequence>
<proteinExistence type="inferred from homology"/>
<comment type="similarity">
    <text evidence="5">Belongs to the protein N5-glutamine methyltransferase family. PrmC subfamily.</text>
</comment>
<evidence type="ECO:0000313" key="9">
    <source>
        <dbReference type="Proteomes" id="UP000029558"/>
    </source>
</evidence>
<dbReference type="PROSITE" id="PS00092">
    <property type="entry name" value="N6_MTASE"/>
    <property type="match status" value="1"/>
</dbReference>
<feature type="binding site" evidence="5">
    <location>
        <begin position="133"/>
        <end position="137"/>
    </location>
    <ligand>
        <name>S-adenosyl-L-methionine</name>
        <dbReference type="ChEBI" id="CHEBI:59789"/>
    </ligand>
</feature>
<feature type="domain" description="Release factor glutamine methyltransferase N-terminal" evidence="7">
    <location>
        <begin position="11"/>
        <end position="82"/>
    </location>
</feature>
<name>A0AAC8ZPF7_PISSA</name>
<dbReference type="GO" id="GO:0102559">
    <property type="term" value="F:peptide chain release factor N(5)-glutamine methyltransferase activity"/>
    <property type="evidence" value="ECO:0007669"/>
    <property type="project" value="UniProtKB-EC"/>
</dbReference>
<dbReference type="RefSeq" id="WP_017377905.1">
    <property type="nucleotide sequence ID" value="NZ_CP012508.1"/>
</dbReference>
<comment type="catalytic activity">
    <reaction evidence="4 5">
        <text>L-glutaminyl-[peptide chain release factor] + S-adenosyl-L-methionine = N(5)-methyl-L-glutaminyl-[peptide chain release factor] + S-adenosyl-L-homocysteine + H(+)</text>
        <dbReference type="Rhea" id="RHEA:42896"/>
        <dbReference type="Rhea" id="RHEA-COMP:10271"/>
        <dbReference type="Rhea" id="RHEA-COMP:10272"/>
        <dbReference type="ChEBI" id="CHEBI:15378"/>
        <dbReference type="ChEBI" id="CHEBI:30011"/>
        <dbReference type="ChEBI" id="CHEBI:57856"/>
        <dbReference type="ChEBI" id="CHEBI:59789"/>
        <dbReference type="ChEBI" id="CHEBI:61891"/>
        <dbReference type="EC" id="2.1.1.297"/>
    </reaction>
</comment>
<dbReference type="EC" id="2.1.1.297" evidence="5"/>
<dbReference type="AlphaFoldDB" id="A0AAC8ZPF7"/>
<dbReference type="Gene3D" id="1.10.8.10">
    <property type="entry name" value="DNA helicase RuvA subunit, C-terminal domain"/>
    <property type="match status" value="1"/>
</dbReference>
<organism evidence="8 9">
    <name type="scientific">Piscirickettsia salmonis</name>
    <dbReference type="NCBI Taxonomy" id="1238"/>
    <lineage>
        <taxon>Bacteria</taxon>
        <taxon>Pseudomonadati</taxon>
        <taxon>Pseudomonadota</taxon>
        <taxon>Gammaproteobacteria</taxon>
        <taxon>Thiotrichales</taxon>
        <taxon>Piscirickettsiaceae</taxon>
        <taxon>Piscirickettsia</taxon>
    </lineage>
</organism>
<dbReference type="GO" id="GO:0003676">
    <property type="term" value="F:nucleic acid binding"/>
    <property type="evidence" value="ECO:0007669"/>
    <property type="project" value="InterPro"/>
</dbReference>
<dbReference type="NCBIfam" id="TIGR00536">
    <property type="entry name" value="hemK_fam"/>
    <property type="match status" value="1"/>
</dbReference>
<dbReference type="InterPro" id="IPR004556">
    <property type="entry name" value="HemK-like"/>
</dbReference>
<dbReference type="SUPFAM" id="SSF53335">
    <property type="entry name" value="S-adenosyl-L-methionine-dependent methyltransferases"/>
    <property type="match status" value="1"/>
</dbReference>
<dbReference type="InterPro" id="IPR019874">
    <property type="entry name" value="RF_methyltr_PrmC"/>
</dbReference>
<dbReference type="InterPro" id="IPR007848">
    <property type="entry name" value="Small_mtfrase_dom"/>
</dbReference>
<dbReference type="InterPro" id="IPR029063">
    <property type="entry name" value="SAM-dependent_MTases_sf"/>
</dbReference>
<reference evidence="8 9" key="1">
    <citation type="journal article" date="2014" name="Genome Announc.">
        <title>Comparative Genome Analysis of Two Isolates of the Fish Pathogen Piscirickettsia salmonis from Different Hosts Reveals Major Differences in Virulence-Associated Secretion Systems.</title>
        <authorList>
            <person name="Bohle H."/>
            <person name="Henriquez P."/>
            <person name="Grothusen H."/>
            <person name="Navas E."/>
            <person name="Sandoval A."/>
            <person name="Bustamante F."/>
            <person name="Bustos P."/>
            <person name="Mancilla M."/>
        </authorList>
    </citation>
    <scope>NUCLEOTIDE SEQUENCE [LARGE SCALE GENOMIC DNA]</scope>
    <source>
        <strain evidence="9">B1-32597</strain>
    </source>
</reference>
<evidence type="ECO:0000256" key="4">
    <source>
        <dbReference type="ARBA" id="ARBA00048391"/>
    </source>
</evidence>
<dbReference type="Pfam" id="PF05175">
    <property type="entry name" value="MTS"/>
    <property type="match status" value="1"/>
</dbReference>
<evidence type="ECO:0000259" key="7">
    <source>
        <dbReference type="Pfam" id="PF17827"/>
    </source>
</evidence>
<keyword evidence="2 5" id="KW-0808">Transferase</keyword>
<feature type="binding site" evidence="5">
    <location>
        <position position="198"/>
    </location>
    <ligand>
        <name>S-adenosyl-L-methionine</name>
        <dbReference type="ChEBI" id="CHEBI:59789"/>
    </ligand>
</feature>
<evidence type="ECO:0000256" key="2">
    <source>
        <dbReference type="ARBA" id="ARBA00022679"/>
    </source>
</evidence>
<evidence type="ECO:0000259" key="6">
    <source>
        <dbReference type="Pfam" id="PF05175"/>
    </source>
</evidence>
<dbReference type="FunFam" id="3.40.50.150:FF:000053">
    <property type="entry name" value="Release factor glutamine methyltransferase"/>
    <property type="match status" value="1"/>
</dbReference>
<feature type="binding site" evidence="5">
    <location>
        <position position="156"/>
    </location>
    <ligand>
        <name>S-adenosyl-L-methionine</name>
        <dbReference type="ChEBI" id="CHEBI:59789"/>
    </ligand>
</feature>
<dbReference type="EMBL" id="CP012508">
    <property type="protein sequence ID" value="ALB23508.1"/>
    <property type="molecule type" value="Genomic_DNA"/>
</dbReference>
<feature type="binding site" evidence="5">
    <location>
        <begin position="198"/>
        <end position="201"/>
    </location>
    <ligand>
        <name>substrate</name>
    </ligand>
</feature>
<dbReference type="Proteomes" id="UP000029558">
    <property type="component" value="Chromosome"/>
</dbReference>
<gene>
    <name evidence="5" type="primary">prmC</name>
    <name evidence="8" type="ORF">KU39_2330</name>
</gene>
<feature type="domain" description="Methyltransferase small" evidence="6">
    <location>
        <begin position="125"/>
        <end position="207"/>
    </location>
</feature>
<dbReference type="PANTHER" id="PTHR18895">
    <property type="entry name" value="HEMK METHYLTRANSFERASE"/>
    <property type="match status" value="1"/>
</dbReference>
<dbReference type="NCBIfam" id="TIGR03534">
    <property type="entry name" value="RF_mod_PrmC"/>
    <property type="match status" value="1"/>
</dbReference>
<comment type="function">
    <text evidence="5">Methylates the class 1 translation termination release factors RF1/PrfA and RF2/PrfB on the glutamine residue of the universally conserved GGQ motif.</text>
</comment>